<sequence length="62" mass="7135">MSQIERDFMRQVDDLILSATPEVLAKLGQIDQKAQMSGQTFYDVYSALSDEDKRQIIILKKD</sequence>
<evidence type="ECO:0000313" key="2">
    <source>
        <dbReference type="Proteomes" id="UP000266745"/>
    </source>
</evidence>
<dbReference type="GeneID" id="24874884"/>
<dbReference type="STRING" id="1603555.SU86_000640"/>
<name>A0A3G1B2G4_9ARCH</name>
<dbReference type="OrthoDB" id="10405at2157"/>
<dbReference type="Proteomes" id="UP000266745">
    <property type="component" value="Chromosome"/>
</dbReference>
<organism evidence="1 2">
    <name type="scientific">Candidatus Nitrosotenuis cloacae</name>
    <dbReference type="NCBI Taxonomy" id="1603555"/>
    <lineage>
        <taxon>Archaea</taxon>
        <taxon>Nitrososphaerota</taxon>
        <taxon>Candidatus Nitrosotenuis</taxon>
    </lineage>
</organism>
<gene>
    <name evidence="1" type="ORF">SU86_000640</name>
</gene>
<evidence type="ECO:0000313" key="1">
    <source>
        <dbReference type="EMBL" id="AJZ75140.1"/>
    </source>
</evidence>
<accession>A0A3G1B2G4</accession>
<dbReference type="RefSeq" id="WP_048187567.1">
    <property type="nucleotide sequence ID" value="NZ_CP011097.1"/>
</dbReference>
<dbReference type="EMBL" id="CP011097">
    <property type="protein sequence ID" value="AJZ75140.1"/>
    <property type="molecule type" value="Genomic_DNA"/>
</dbReference>
<dbReference type="AlphaFoldDB" id="A0A3G1B2G4"/>
<reference evidence="1 2" key="1">
    <citation type="journal article" date="2016" name="Sci. Rep.">
        <title>A novel ammonia-oxidizing archaeon from wastewater treatment plant: Its enrichment, physiological and genomic characteristics.</title>
        <authorList>
            <person name="Li Y."/>
            <person name="Ding K."/>
            <person name="Wen X."/>
            <person name="Zhang B."/>
            <person name="Shen B."/>
            <person name="Yang Y."/>
        </authorList>
    </citation>
    <scope>NUCLEOTIDE SEQUENCE [LARGE SCALE GENOMIC DNA]</scope>
    <source>
        <strain evidence="1 2">SAT1</strain>
    </source>
</reference>
<dbReference type="KEGG" id="tah:SU86_000640"/>
<protein>
    <submittedName>
        <fullName evidence="1">Uncharacterized protein</fullName>
    </submittedName>
</protein>
<keyword evidence="2" id="KW-1185">Reference proteome</keyword>
<proteinExistence type="predicted"/>